<organism evidence="5 6">
    <name type="scientific">Polyangium spumosum</name>
    <dbReference type="NCBI Taxonomy" id="889282"/>
    <lineage>
        <taxon>Bacteria</taxon>
        <taxon>Pseudomonadati</taxon>
        <taxon>Myxococcota</taxon>
        <taxon>Polyangia</taxon>
        <taxon>Polyangiales</taxon>
        <taxon>Polyangiaceae</taxon>
        <taxon>Polyangium</taxon>
    </lineage>
</organism>
<dbReference type="NCBIfam" id="TIGR03302">
    <property type="entry name" value="OM_YfiO"/>
    <property type="match status" value="1"/>
</dbReference>
<keyword evidence="2" id="KW-0472">Membrane</keyword>
<sequence length="285" mass="32328">MGKVCGSTLSKSSARFARAFRLVVPLLLLAAAGCDLQVGDGRKATLTYTDDARGAYEEAMRSYRSKAWEDARALFAEVRKLFPYSRYATLAELRIADLAFEQEQYADAVSAYREFIQNHRTDRDVEYARYRIAKSLFRDIDDTFLLPPQEERDQGTALEAYRELGAFLRDNPRSRYAEDVRKMHASAQGRLMRHELYVARFYLRKDIYPAVLARIDHALKLFPGSALEPEALVLKGETLMRMNKPDEARAVFQKVVDGYGGPFAVTAKGFLAELDAQKATRKQGT</sequence>
<dbReference type="Gene3D" id="1.25.40.10">
    <property type="entry name" value="Tetratricopeptide repeat domain"/>
    <property type="match status" value="1"/>
</dbReference>
<evidence type="ECO:0000313" key="5">
    <source>
        <dbReference type="EMBL" id="MRG90601.1"/>
    </source>
</evidence>
<dbReference type="Pfam" id="PF13525">
    <property type="entry name" value="YfiO"/>
    <property type="match status" value="1"/>
</dbReference>
<keyword evidence="3" id="KW-0998">Cell outer membrane</keyword>
<evidence type="ECO:0000256" key="3">
    <source>
        <dbReference type="ARBA" id="ARBA00023237"/>
    </source>
</evidence>
<protein>
    <submittedName>
        <fullName evidence="5">Tetratricopeptide repeat protein</fullName>
    </submittedName>
</protein>
<proteinExistence type="predicted"/>
<evidence type="ECO:0000256" key="1">
    <source>
        <dbReference type="ARBA" id="ARBA00022729"/>
    </source>
</evidence>
<gene>
    <name evidence="5" type="ORF">GF068_01475</name>
</gene>
<reference evidence="5 6" key="1">
    <citation type="submission" date="2019-10" db="EMBL/GenBank/DDBJ databases">
        <title>A soil myxobacterium in the family Polyangiaceae.</title>
        <authorList>
            <person name="Li Y."/>
            <person name="Wang J."/>
        </authorList>
    </citation>
    <scope>NUCLEOTIDE SEQUENCE [LARGE SCALE GENOMIC DNA]</scope>
    <source>
        <strain evidence="5 6">DSM 14734</strain>
    </source>
</reference>
<evidence type="ECO:0000259" key="4">
    <source>
        <dbReference type="Pfam" id="PF13525"/>
    </source>
</evidence>
<feature type="domain" description="Outer membrane lipoprotein BamD-like" evidence="4">
    <location>
        <begin position="52"/>
        <end position="250"/>
    </location>
</feature>
<name>A0A6N7PNW5_9BACT</name>
<dbReference type="OrthoDB" id="9781894at2"/>
<dbReference type="SUPFAM" id="SSF48452">
    <property type="entry name" value="TPR-like"/>
    <property type="match status" value="1"/>
</dbReference>
<comment type="caution">
    <text evidence="5">The sequence shown here is derived from an EMBL/GenBank/DDBJ whole genome shotgun (WGS) entry which is preliminary data.</text>
</comment>
<dbReference type="InterPro" id="IPR011990">
    <property type="entry name" value="TPR-like_helical_dom_sf"/>
</dbReference>
<evidence type="ECO:0000313" key="6">
    <source>
        <dbReference type="Proteomes" id="UP000440224"/>
    </source>
</evidence>
<accession>A0A6N7PNW5</accession>
<dbReference type="InterPro" id="IPR017689">
    <property type="entry name" value="BamD"/>
</dbReference>
<dbReference type="PROSITE" id="PS51257">
    <property type="entry name" value="PROKAR_LIPOPROTEIN"/>
    <property type="match status" value="1"/>
</dbReference>
<dbReference type="RefSeq" id="WP_153817496.1">
    <property type="nucleotide sequence ID" value="NZ_WJIE01000001.1"/>
</dbReference>
<keyword evidence="6" id="KW-1185">Reference proteome</keyword>
<dbReference type="AlphaFoldDB" id="A0A6N7PNW5"/>
<dbReference type="EMBL" id="WJIE01000001">
    <property type="protein sequence ID" value="MRG90601.1"/>
    <property type="molecule type" value="Genomic_DNA"/>
</dbReference>
<evidence type="ECO:0000256" key="2">
    <source>
        <dbReference type="ARBA" id="ARBA00023136"/>
    </source>
</evidence>
<dbReference type="Proteomes" id="UP000440224">
    <property type="component" value="Unassembled WGS sequence"/>
</dbReference>
<dbReference type="InterPro" id="IPR039565">
    <property type="entry name" value="BamD-like"/>
</dbReference>
<keyword evidence="1" id="KW-0732">Signal</keyword>